<dbReference type="Proteomes" id="UP000580654">
    <property type="component" value="Unassembled WGS sequence"/>
</dbReference>
<evidence type="ECO:0008006" key="4">
    <source>
        <dbReference type="Google" id="ProtNLM"/>
    </source>
</evidence>
<accession>A0A840Y0K6</accession>
<organism evidence="2 3">
    <name type="scientific">Muricoccus pecuniae</name>
    <dbReference type="NCBI Taxonomy" id="693023"/>
    <lineage>
        <taxon>Bacteria</taxon>
        <taxon>Pseudomonadati</taxon>
        <taxon>Pseudomonadota</taxon>
        <taxon>Alphaproteobacteria</taxon>
        <taxon>Acetobacterales</taxon>
        <taxon>Roseomonadaceae</taxon>
        <taxon>Muricoccus</taxon>
    </lineage>
</organism>
<proteinExistence type="predicted"/>
<evidence type="ECO:0000313" key="2">
    <source>
        <dbReference type="EMBL" id="MBB5693120.1"/>
    </source>
</evidence>
<feature type="region of interest" description="Disordered" evidence="1">
    <location>
        <begin position="115"/>
        <end position="135"/>
    </location>
</feature>
<dbReference type="AlphaFoldDB" id="A0A840Y0K6"/>
<feature type="compositionally biased region" description="Basic and acidic residues" evidence="1">
    <location>
        <begin position="115"/>
        <end position="128"/>
    </location>
</feature>
<sequence length="135" mass="14607">MSRKGRDPLAVLARLRNAEVMEARRRLMESAIAREEAAAREAAAERALQEEAMSGHPAFAAWLPRGLAARDATAAEHRLAEARSAEAASALGVARAAERAVEKLAELRAAEAERARRRAEQRALDEAGARGFSPR</sequence>
<reference evidence="2 3" key="1">
    <citation type="submission" date="2020-08" db="EMBL/GenBank/DDBJ databases">
        <title>Genomic Encyclopedia of Type Strains, Phase IV (KMG-IV): sequencing the most valuable type-strain genomes for metagenomic binning, comparative biology and taxonomic classification.</title>
        <authorList>
            <person name="Goeker M."/>
        </authorList>
    </citation>
    <scope>NUCLEOTIDE SEQUENCE [LARGE SCALE GENOMIC DNA]</scope>
    <source>
        <strain evidence="2 3">DSM 25622</strain>
    </source>
</reference>
<name>A0A840Y0K6_9PROT</name>
<evidence type="ECO:0000256" key="1">
    <source>
        <dbReference type="SAM" id="MobiDB-lite"/>
    </source>
</evidence>
<evidence type="ECO:0000313" key="3">
    <source>
        <dbReference type="Proteomes" id="UP000580654"/>
    </source>
</evidence>
<gene>
    <name evidence="2" type="ORF">FHS87_001146</name>
</gene>
<dbReference type="EMBL" id="JACIJD010000004">
    <property type="protein sequence ID" value="MBB5693120.1"/>
    <property type="molecule type" value="Genomic_DNA"/>
</dbReference>
<comment type="caution">
    <text evidence="2">The sequence shown here is derived from an EMBL/GenBank/DDBJ whole genome shotgun (WGS) entry which is preliminary data.</text>
</comment>
<keyword evidence="3" id="KW-1185">Reference proteome</keyword>
<dbReference type="RefSeq" id="WP_184514803.1">
    <property type="nucleotide sequence ID" value="NZ_JACIJD010000004.1"/>
</dbReference>
<protein>
    <recommendedName>
        <fullName evidence="4">Flagellar FliJ protein</fullName>
    </recommendedName>
</protein>